<dbReference type="GO" id="GO:0046486">
    <property type="term" value="P:glycerolipid metabolic process"/>
    <property type="evidence" value="ECO:0007669"/>
    <property type="project" value="UniProtKB-ARBA"/>
</dbReference>
<evidence type="ECO:0000256" key="3">
    <source>
        <dbReference type="ARBA" id="ARBA00023098"/>
    </source>
</evidence>
<dbReference type="EMBL" id="JAGMUU010000023">
    <property type="protein sequence ID" value="KAH7126537.1"/>
    <property type="molecule type" value="Genomic_DNA"/>
</dbReference>
<keyword evidence="1" id="KW-0378">Hydrolase</keyword>
<evidence type="ECO:0000313" key="7">
    <source>
        <dbReference type="Proteomes" id="UP000717696"/>
    </source>
</evidence>
<evidence type="ECO:0000259" key="5">
    <source>
        <dbReference type="PROSITE" id="PS51635"/>
    </source>
</evidence>
<feature type="domain" description="PNPLA" evidence="5">
    <location>
        <begin position="9"/>
        <end position="82"/>
    </location>
</feature>
<dbReference type="AlphaFoldDB" id="A0A9P9DWZ4"/>
<comment type="caution">
    <text evidence="6">The sequence shown here is derived from an EMBL/GenBank/DDBJ whole genome shotgun (WGS) entry which is preliminary data.</text>
</comment>
<dbReference type="PANTHER" id="PTHR24185">
    <property type="entry name" value="CALCIUM-INDEPENDENT PHOSPHOLIPASE A2-GAMMA"/>
    <property type="match status" value="1"/>
</dbReference>
<organism evidence="6 7">
    <name type="scientific">Dactylonectria estremocensis</name>
    <dbReference type="NCBI Taxonomy" id="1079267"/>
    <lineage>
        <taxon>Eukaryota</taxon>
        <taxon>Fungi</taxon>
        <taxon>Dikarya</taxon>
        <taxon>Ascomycota</taxon>
        <taxon>Pezizomycotina</taxon>
        <taxon>Sordariomycetes</taxon>
        <taxon>Hypocreomycetidae</taxon>
        <taxon>Hypocreales</taxon>
        <taxon>Nectriaceae</taxon>
        <taxon>Dactylonectria</taxon>
    </lineage>
</organism>
<evidence type="ECO:0000256" key="4">
    <source>
        <dbReference type="PROSITE-ProRule" id="PRU01161"/>
    </source>
</evidence>
<protein>
    <recommendedName>
        <fullName evidence="5">PNPLA domain-containing protein</fullName>
    </recommendedName>
</protein>
<evidence type="ECO:0000256" key="2">
    <source>
        <dbReference type="ARBA" id="ARBA00022963"/>
    </source>
</evidence>
<keyword evidence="2" id="KW-0442">Lipid degradation</keyword>
<dbReference type="OrthoDB" id="1658288at2759"/>
<dbReference type="Gene3D" id="3.40.1090.10">
    <property type="entry name" value="Cytosolic phospholipase A2 catalytic domain"/>
    <property type="match status" value="1"/>
</dbReference>
<evidence type="ECO:0000256" key="1">
    <source>
        <dbReference type="ARBA" id="ARBA00022801"/>
    </source>
</evidence>
<dbReference type="Pfam" id="PF01734">
    <property type="entry name" value="Patatin"/>
    <property type="match status" value="1"/>
</dbReference>
<name>A0A9P9DWZ4_9HYPO</name>
<reference evidence="6" key="1">
    <citation type="journal article" date="2021" name="Nat. Commun.">
        <title>Genetic determinants of endophytism in the Arabidopsis root mycobiome.</title>
        <authorList>
            <person name="Mesny F."/>
            <person name="Miyauchi S."/>
            <person name="Thiergart T."/>
            <person name="Pickel B."/>
            <person name="Atanasova L."/>
            <person name="Karlsson M."/>
            <person name="Huettel B."/>
            <person name="Barry K.W."/>
            <person name="Haridas S."/>
            <person name="Chen C."/>
            <person name="Bauer D."/>
            <person name="Andreopoulos W."/>
            <person name="Pangilinan J."/>
            <person name="LaButti K."/>
            <person name="Riley R."/>
            <person name="Lipzen A."/>
            <person name="Clum A."/>
            <person name="Drula E."/>
            <person name="Henrissat B."/>
            <person name="Kohler A."/>
            <person name="Grigoriev I.V."/>
            <person name="Martin F.M."/>
            <person name="Hacquard S."/>
        </authorList>
    </citation>
    <scope>NUCLEOTIDE SEQUENCE</scope>
    <source>
        <strain evidence="6">MPI-CAGE-AT-0021</strain>
    </source>
</reference>
<feature type="short sequence motif" description="GXGXXG" evidence="4">
    <location>
        <begin position="13"/>
        <end position="18"/>
    </location>
</feature>
<dbReference type="Proteomes" id="UP000717696">
    <property type="component" value="Unassembled WGS sequence"/>
</dbReference>
<dbReference type="SUPFAM" id="SSF52151">
    <property type="entry name" value="FabD/lysophospholipase-like"/>
    <property type="match status" value="1"/>
</dbReference>
<keyword evidence="3" id="KW-0443">Lipid metabolism</keyword>
<dbReference type="InterPro" id="IPR016035">
    <property type="entry name" value="Acyl_Trfase/lysoPLipase"/>
</dbReference>
<accession>A0A9P9DWZ4</accession>
<evidence type="ECO:0000313" key="6">
    <source>
        <dbReference type="EMBL" id="KAH7126537.1"/>
    </source>
</evidence>
<gene>
    <name evidence="6" type="ORF">B0J13DRAFT_679784</name>
</gene>
<feature type="short sequence motif" description="GXSXG" evidence="4">
    <location>
        <begin position="49"/>
        <end position="53"/>
    </location>
</feature>
<keyword evidence="7" id="KW-1185">Reference proteome</keyword>
<dbReference type="PANTHER" id="PTHR24185:SF1">
    <property type="entry name" value="CALCIUM-INDEPENDENT PHOSPHOLIPASE A2-GAMMA"/>
    <property type="match status" value="1"/>
</dbReference>
<proteinExistence type="predicted"/>
<dbReference type="GO" id="GO:0016042">
    <property type="term" value="P:lipid catabolic process"/>
    <property type="evidence" value="ECO:0007669"/>
    <property type="project" value="UniProtKB-KW"/>
</dbReference>
<dbReference type="InterPro" id="IPR002641">
    <property type="entry name" value="PNPLA_dom"/>
</dbReference>
<dbReference type="GO" id="GO:0019369">
    <property type="term" value="P:arachidonate metabolic process"/>
    <property type="evidence" value="ECO:0007669"/>
    <property type="project" value="TreeGrafter"/>
</dbReference>
<comment type="caution">
    <text evidence="4">Lacks conserved residue(s) required for the propagation of feature annotation.</text>
</comment>
<sequence length="82" mass="8596">MPDNGIRLLALGGGGVRGLSSLLVLQSLMSAIDADSPPKPCEYFDMIGGTSTGGLIAIMLGRLQGLCMRLRAPPRQIKDLLS</sequence>
<dbReference type="GO" id="GO:0047499">
    <property type="term" value="F:calcium-independent phospholipase A2 activity"/>
    <property type="evidence" value="ECO:0007669"/>
    <property type="project" value="TreeGrafter"/>
</dbReference>
<dbReference type="GO" id="GO:0016020">
    <property type="term" value="C:membrane"/>
    <property type="evidence" value="ECO:0007669"/>
    <property type="project" value="TreeGrafter"/>
</dbReference>
<dbReference type="PROSITE" id="PS51635">
    <property type="entry name" value="PNPLA"/>
    <property type="match status" value="1"/>
</dbReference>